<feature type="compositionally biased region" description="Polar residues" evidence="1">
    <location>
        <begin position="43"/>
        <end position="60"/>
    </location>
</feature>
<sequence length="690" mass="76105">MPVKSDQWSFRPTNLSEQLMAPGFAALSSASQPGGRVEDRSGAPQTESIPTESSKPAANTVSVSKVIGKVTDLPYLPVDGLLPPERESTGRDGRSLITNDGLCYVLRSSANEPLMTRSSVVEIMPSLKFGASTIHFGGGTNRQKASATMFGITRETTVPIIQCGDVLSPPNPQAETRWWLRPPTGFQRIGRGDLAAGGRLQRGVRARMDKPKFSGERDSSQALDARHATLHDDVVPKLLLDMGHMAEEYFGQLRLDSAETGRDAKWRMMMTPDVRQYTAKNRMAERTAKYLKKRQRFSINSTSRHKRKKAPVQVSRGGSWGGRLCCRIMGVSALRGWMGPPSRILGNLGMPRAIRIQPSQPDQKLVRNHWDAETTAPAWGLYAGRDLREKRRAKILVGGSEAVRNDVGRDGETLAAFFKGSGFHWGPREHFTVSAPVHPVTFLGVHFRSWRLRMGLQCPQLFWERKPASQTAKVEEDQACGGWDAPRKTHGDRHAHVIPPPCLAFASLAGMAGAVVVAIKPDGFSRAGSAQLQLTGAIVDEEPRVQDHVEQLYQLTRAIEGLGESGRAESEPFISCPRMMLWGCPDVLRLNNATVAADKMGPSSTTGFLMLVVRCQSTVRFIPEWGLPYMYMVPDEASFLRYNPLKSRVARKFLGVDTSHAALDSGRTLPPATAMLRQWLAKRNCDDTTF</sequence>
<dbReference type="EMBL" id="ML119053">
    <property type="protein sequence ID" value="ROT39680.1"/>
    <property type="molecule type" value="Genomic_DNA"/>
</dbReference>
<proteinExistence type="predicted"/>
<dbReference type="RefSeq" id="XP_028467486.1">
    <property type="nucleotide sequence ID" value="XM_028614066.1"/>
</dbReference>
<dbReference type="Proteomes" id="UP000272025">
    <property type="component" value="Unassembled WGS sequence"/>
</dbReference>
<keyword evidence="3" id="KW-1185">Reference proteome</keyword>
<dbReference type="AlphaFoldDB" id="A0A3N2PYT1"/>
<reference evidence="2 3" key="1">
    <citation type="journal article" date="2018" name="Mol. Ecol.">
        <title>The obligate alkalophilic soda-lake fungus Sodiomyces alkalinus has shifted to a protein diet.</title>
        <authorList>
            <person name="Grum-Grzhimaylo A.A."/>
            <person name="Falkoski D.L."/>
            <person name="van den Heuvel J."/>
            <person name="Valero-Jimenez C.A."/>
            <person name="Min B."/>
            <person name="Choi I.G."/>
            <person name="Lipzen A."/>
            <person name="Daum C.G."/>
            <person name="Aanen D.K."/>
            <person name="Tsang A."/>
            <person name="Henrissat B."/>
            <person name="Bilanenko E.N."/>
            <person name="de Vries R.P."/>
            <person name="van Kan J.A.L."/>
            <person name="Grigoriev I.V."/>
            <person name="Debets A.J.M."/>
        </authorList>
    </citation>
    <scope>NUCLEOTIDE SEQUENCE [LARGE SCALE GENOMIC DNA]</scope>
    <source>
        <strain evidence="2 3">F11</strain>
    </source>
</reference>
<accession>A0A3N2PYT1</accession>
<evidence type="ECO:0000256" key="1">
    <source>
        <dbReference type="SAM" id="MobiDB-lite"/>
    </source>
</evidence>
<feature type="region of interest" description="Disordered" evidence="1">
    <location>
        <begin position="22"/>
        <end position="60"/>
    </location>
</feature>
<evidence type="ECO:0000313" key="2">
    <source>
        <dbReference type="EMBL" id="ROT39680.1"/>
    </source>
</evidence>
<name>A0A3N2PYT1_SODAK</name>
<dbReference type="GeneID" id="39582544"/>
<protein>
    <submittedName>
        <fullName evidence="2">Uncharacterized protein</fullName>
    </submittedName>
</protein>
<gene>
    <name evidence="2" type="ORF">SODALDRAFT_358089</name>
</gene>
<evidence type="ECO:0000313" key="3">
    <source>
        <dbReference type="Proteomes" id="UP000272025"/>
    </source>
</evidence>
<organism evidence="2 3">
    <name type="scientific">Sodiomyces alkalinus (strain CBS 110278 / VKM F-3762 / F11)</name>
    <name type="common">Alkaliphilic filamentous fungus</name>
    <dbReference type="NCBI Taxonomy" id="1314773"/>
    <lineage>
        <taxon>Eukaryota</taxon>
        <taxon>Fungi</taxon>
        <taxon>Dikarya</taxon>
        <taxon>Ascomycota</taxon>
        <taxon>Pezizomycotina</taxon>
        <taxon>Sordariomycetes</taxon>
        <taxon>Hypocreomycetidae</taxon>
        <taxon>Glomerellales</taxon>
        <taxon>Plectosphaerellaceae</taxon>
        <taxon>Sodiomyces</taxon>
    </lineage>
</organism>